<keyword evidence="11" id="KW-1185">Reference proteome</keyword>
<evidence type="ECO:0000256" key="1">
    <source>
        <dbReference type="ARBA" id="ARBA00004127"/>
    </source>
</evidence>
<organism evidence="10 11">
    <name type="scientific">Fusarium albosuccineum</name>
    <dbReference type="NCBI Taxonomy" id="1237068"/>
    <lineage>
        <taxon>Eukaryota</taxon>
        <taxon>Fungi</taxon>
        <taxon>Dikarya</taxon>
        <taxon>Ascomycota</taxon>
        <taxon>Pezizomycotina</taxon>
        <taxon>Sordariomycetes</taxon>
        <taxon>Hypocreomycetidae</taxon>
        <taxon>Hypocreales</taxon>
        <taxon>Nectriaceae</taxon>
        <taxon>Fusarium</taxon>
        <taxon>Fusarium decemcellulare species complex</taxon>
    </lineage>
</organism>
<evidence type="ECO:0000259" key="9">
    <source>
        <dbReference type="PROSITE" id="PS50850"/>
    </source>
</evidence>
<feature type="region of interest" description="Disordered" evidence="7">
    <location>
        <begin position="1"/>
        <end position="64"/>
    </location>
</feature>
<evidence type="ECO:0000313" key="10">
    <source>
        <dbReference type="EMBL" id="KAF4469129.1"/>
    </source>
</evidence>
<keyword evidence="4 8" id="KW-1133">Transmembrane helix</keyword>
<evidence type="ECO:0000256" key="8">
    <source>
        <dbReference type="SAM" id="Phobius"/>
    </source>
</evidence>
<feature type="transmembrane region" description="Helical" evidence="8">
    <location>
        <begin position="299"/>
        <end position="317"/>
    </location>
</feature>
<dbReference type="Gene3D" id="3.30.559.10">
    <property type="entry name" value="Chloramphenicol acetyltransferase-like domain"/>
    <property type="match status" value="2"/>
</dbReference>
<feature type="compositionally biased region" description="Basic and acidic residues" evidence="7">
    <location>
        <begin position="12"/>
        <end position="26"/>
    </location>
</feature>
<sequence length="1203" mass="132082">MRENASGSAPRGAEDEGQLRSDERTPLLKSTTDQPQNGRAEPVSETPGDEGQSGVPEGQEEETTVLAEEVSVAKLTLIFGTAWVGVFLGAIDSTIIATLSGPISSEFHSLSLLSWLATAYLISNAACQPISGRLTDIFGRGPGLVFSNIFFAAGNLICGLARDENVMILGRVVAGIGGGGLMSISTFLGSDLVPLRKRGIVQGLGNICYGSGAMLGGVFGGVINDHTAWGWRLAFLIQVPPVLLSAVAVGFLVRVPPKQSDKSFLARIDFFGAFLTSSFLVLLLLGLNSGGNLVPWTHPLPLTTIPLAVVTFVLFLFWESRARQPIIPVKLLLDRTVLTACLCNLVCSMVVMGALFYVPLYLQVLGSSATQSGVQILPSPVGISVGSLSSGYIMKKTGKYTKLGISALLGLILGVVLLTVQNEHTPRWLTAIAFFFIGAGYGAMLTTTLLACIAAVDHSQQAVITSATYLARSLGGTVGVTIGSAVYQNILKARLWDRFGDQPGAADEIHRIRDDLDELKHLPEGWYDGVISSFMEAFRGVWLTLLVLAAVNLLLLRVAIASLLLRGRDASFSPQPLQQQLLDLDPSSRDPAQTILLVLHLPLLRESSFRGEFLFLPPSRSPPSQHQDHHQNVRGSSNISTASTLTIIVIPSSHIPKPPPSTMDEVTNDRSGDFLSVYSSSDDDKGPSLGPGWFSSQPASDDEPQGTSNAGSHELDSSAQTLKLTVIEQNAPRDYIRIAMAFPCPMTPYFEHQFEEIYDAVLRAFCRTVEHWPFLAGRFKVSDTASDEKITLVYPKVVDIQSLTHLLTLVEPPSNGMPKAAREEMYTARLGIFKKERFSLKHHDPENHEPFPPVKITISLAGGMLVLAFSLSEVIFDALSIQNFFRKFLESTNQCIRETKHQVAVLERVIPGAVNCGPDDKYKLPCWDWKSTEIEEPTPREELRCRVFTLNAVLLQDLRRMVRERTMASKVQTYPLIEDCILGLFWVAIMRCRAEYKMIEPDDSVRANILVSGSQCCAKPRSHQPDYFGNSTVAAVVQCKAEDLIGDLETLVTKNLGFSSSKRLARAAQLIRRARREINTAHMSKLCGIKQAISPAEDRLAYDRALKRHTDSLCFEDWTCYGAQYEGYLPFVEDTQPTFFPCQDQVNEGTVILLPRKNEREGDEDWHIFVCLDEQDLAELELMLEDEGWWQPPTAGCKEPAKK</sequence>
<keyword evidence="6" id="KW-0325">Glycoprotein</keyword>
<keyword evidence="2" id="KW-0813">Transport</keyword>
<feature type="transmembrane region" description="Helical" evidence="8">
    <location>
        <begin position="264"/>
        <end position="287"/>
    </location>
</feature>
<dbReference type="SUPFAM" id="SSF103473">
    <property type="entry name" value="MFS general substrate transporter"/>
    <property type="match status" value="1"/>
</dbReference>
<dbReference type="PANTHER" id="PTHR23501:SF191">
    <property type="entry name" value="VACUOLAR BASIC AMINO ACID TRANSPORTER 4"/>
    <property type="match status" value="1"/>
</dbReference>
<keyword evidence="5 8" id="KW-0472">Membrane</keyword>
<feature type="transmembrane region" description="Helical" evidence="8">
    <location>
        <begin position="541"/>
        <end position="565"/>
    </location>
</feature>
<dbReference type="PROSITE" id="PS50850">
    <property type="entry name" value="MFS"/>
    <property type="match status" value="1"/>
</dbReference>
<feature type="transmembrane region" description="Helical" evidence="8">
    <location>
        <begin position="432"/>
        <end position="456"/>
    </location>
</feature>
<evidence type="ECO:0000313" key="11">
    <source>
        <dbReference type="Proteomes" id="UP000554235"/>
    </source>
</evidence>
<evidence type="ECO:0000256" key="6">
    <source>
        <dbReference type="ARBA" id="ARBA00023180"/>
    </source>
</evidence>
<accession>A0A8H4LJQ0</accession>
<comment type="subcellular location">
    <subcellularLocation>
        <location evidence="1">Endomembrane system</location>
        <topology evidence="1">Multi-pass membrane protein</topology>
    </subcellularLocation>
</comment>
<dbReference type="OrthoDB" id="3437016at2759"/>
<dbReference type="GO" id="GO:0000329">
    <property type="term" value="C:fungal-type vacuole membrane"/>
    <property type="evidence" value="ECO:0007669"/>
    <property type="project" value="TreeGrafter"/>
</dbReference>
<dbReference type="PANTHER" id="PTHR23501">
    <property type="entry name" value="MAJOR FACILITATOR SUPERFAMILY"/>
    <property type="match status" value="1"/>
</dbReference>
<dbReference type="GO" id="GO:0015174">
    <property type="term" value="F:basic amino acid transmembrane transporter activity"/>
    <property type="evidence" value="ECO:0007669"/>
    <property type="project" value="TreeGrafter"/>
</dbReference>
<dbReference type="InterPro" id="IPR023213">
    <property type="entry name" value="CAT-like_dom_sf"/>
</dbReference>
<feature type="transmembrane region" description="Helical" evidence="8">
    <location>
        <begin position="229"/>
        <end position="252"/>
    </location>
</feature>
<feature type="region of interest" description="Disordered" evidence="7">
    <location>
        <begin position="651"/>
        <end position="715"/>
    </location>
</feature>
<feature type="transmembrane region" description="Helical" evidence="8">
    <location>
        <begin position="168"/>
        <end position="188"/>
    </location>
</feature>
<feature type="compositionally biased region" description="Polar residues" evidence="7">
    <location>
        <begin position="694"/>
        <end position="715"/>
    </location>
</feature>
<dbReference type="InterPro" id="IPR011701">
    <property type="entry name" value="MFS"/>
</dbReference>
<evidence type="ECO:0000256" key="2">
    <source>
        <dbReference type="ARBA" id="ARBA00022448"/>
    </source>
</evidence>
<dbReference type="GO" id="GO:0012505">
    <property type="term" value="C:endomembrane system"/>
    <property type="evidence" value="ECO:0007669"/>
    <property type="project" value="UniProtKB-SubCell"/>
</dbReference>
<feature type="domain" description="Major facilitator superfamily (MFS) profile" evidence="9">
    <location>
        <begin position="78"/>
        <end position="564"/>
    </location>
</feature>
<dbReference type="Pfam" id="PF07690">
    <property type="entry name" value="MFS_1"/>
    <property type="match status" value="1"/>
</dbReference>
<dbReference type="EMBL" id="JAADYS010000515">
    <property type="protein sequence ID" value="KAF4469129.1"/>
    <property type="molecule type" value="Genomic_DNA"/>
</dbReference>
<keyword evidence="3 8" id="KW-0812">Transmembrane</keyword>
<dbReference type="AlphaFoldDB" id="A0A8H4LJQ0"/>
<dbReference type="InterPro" id="IPR020846">
    <property type="entry name" value="MFS_dom"/>
</dbReference>
<reference evidence="10 11" key="1">
    <citation type="submission" date="2020-01" db="EMBL/GenBank/DDBJ databases">
        <title>Identification and distribution of gene clusters putatively required for synthesis of sphingolipid metabolism inhibitors in phylogenetically diverse species of the filamentous fungus Fusarium.</title>
        <authorList>
            <person name="Kim H.-S."/>
            <person name="Busman M."/>
            <person name="Brown D.W."/>
            <person name="Divon H."/>
            <person name="Uhlig S."/>
            <person name="Proctor R.H."/>
        </authorList>
    </citation>
    <scope>NUCLEOTIDE SEQUENCE [LARGE SCALE GENOMIC DNA]</scope>
    <source>
        <strain evidence="10 11">NRRL 20459</strain>
    </source>
</reference>
<feature type="transmembrane region" description="Helical" evidence="8">
    <location>
        <begin position="400"/>
        <end position="420"/>
    </location>
</feature>
<dbReference type="InterPro" id="IPR036259">
    <property type="entry name" value="MFS_trans_sf"/>
</dbReference>
<proteinExistence type="predicted"/>
<evidence type="ECO:0000256" key="4">
    <source>
        <dbReference type="ARBA" id="ARBA00022989"/>
    </source>
</evidence>
<dbReference type="CDD" id="cd17502">
    <property type="entry name" value="MFS_Azr1_MDR_like"/>
    <property type="match status" value="1"/>
</dbReference>
<evidence type="ECO:0000256" key="7">
    <source>
        <dbReference type="SAM" id="MobiDB-lite"/>
    </source>
</evidence>
<evidence type="ECO:0000256" key="3">
    <source>
        <dbReference type="ARBA" id="ARBA00022692"/>
    </source>
</evidence>
<feature type="compositionally biased region" description="Polar residues" evidence="7">
    <location>
        <begin position="28"/>
        <end position="37"/>
    </location>
</feature>
<feature type="transmembrane region" description="Helical" evidence="8">
    <location>
        <begin position="77"/>
        <end position="100"/>
    </location>
</feature>
<dbReference type="Proteomes" id="UP000554235">
    <property type="component" value="Unassembled WGS sequence"/>
</dbReference>
<feature type="transmembrane region" description="Helical" evidence="8">
    <location>
        <begin position="112"/>
        <end position="131"/>
    </location>
</feature>
<gene>
    <name evidence="10" type="ORF">FALBO_3966</name>
</gene>
<feature type="transmembrane region" description="Helical" evidence="8">
    <location>
        <begin position="337"/>
        <end position="362"/>
    </location>
</feature>
<feature type="region of interest" description="Disordered" evidence="7">
    <location>
        <begin position="616"/>
        <end position="636"/>
    </location>
</feature>
<protein>
    <submittedName>
        <fullName evidence="10">Multidrug resistance fnx1</fullName>
    </submittedName>
</protein>
<name>A0A8H4LJQ0_9HYPO</name>
<feature type="transmembrane region" description="Helical" evidence="8">
    <location>
        <begin position="143"/>
        <end position="162"/>
    </location>
</feature>
<evidence type="ECO:0000256" key="5">
    <source>
        <dbReference type="ARBA" id="ARBA00023136"/>
    </source>
</evidence>
<comment type="caution">
    <text evidence="10">The sequence shown here is derived from an EMBL/GenBank/DDBJ whole genome shotgun (WGS) entry which is preliminary data.</text>
</comment>
<dbReference type="Gene3D" id="1.20.1250.20">
    <property type="entry name" value="MFS general substrate transporter like domains"/>
    <property type="match status" value="1"/>
</dbReference>
<feature type="transmembrane region" description="Helical" evidence="8">
    <location>
        <begin position="200"/>
        <end position="223"/>
    </location>
</feature>